<accession>A0A135U852</accession>
<dbReference type="AlphaFoldDB" id="A0A135U852"/>
<dbReference type="Gene3D" id="3.30.710.10">
    <property type="entry name" value="Potassium Channel Kv1.1, Chain A"/>
    <property type="match status" value="1"/>
</dbReference>
<comment type="caution">
    <text evidence="2">The sequence shown here is derived from an EMBL/GenBank/DDBJ whole genome shotgun (WGS) entry which is preliminary data.</text>
</comment>
<keyword evidence="3" id="KW-1185">Reference proteome</keyword>
<organism evidence="2 3">
    <name type="scientific">Colletotrichum salicis</name>
    <dbReference type="NCBI Taxonomy" id="1209931"/>
    <lineage>
        <taxon>Eukaryota</taxon>
        <taxon>Fungi</taxon>
        <taxon>Dikarya</taxon>
        <taxon>Ascomycota</taxon>
        <taxon>Pezizomycotina</taxon>
        <taxon>Sordariomycetes</taxon>
        <taxon>Hypocreomycetidae</taxon>
        <taxon>Glomerellales</taxon>
        <taxon>Glomerellaceae</taxon>
        <taxon>Colletotrichum</taxon>
        <taxon>Colletotrichum acutatum species complex</taxon>
    </lineage>
</organism>
<dbReference type="STRING" id="1209931.A0A135U852"/>
<evidence type="ECO:0000313" key="3">
    <source>
        <dbReference type="Proteomes" id="UP000070121"/>
    </source>
</evidence>
<sequence>MSSSKDTGDQVRIVIECADQKPLVVQKSLITRHSDYFRACLKHAFQESRSSTIQLLEVDAELMTSYLSFAHRQFIKVKKPRLINLYQLLDYIQNKELLQIAGRVIHQVISFGHCSVLTPATEGAEVNRFFEAYAEAFGTLDPDHPAQAKFRDEMVARFFRRVHCDTLVSHHHALESCPEFVAKIS</sequence>
<dbReference type="OrthoDB" id="194443at2759"/>
<evidence type="ECO:0000259" key="1">
    <source>
        <dbReference type="PROSITE" id="PS50097"/>
    </source>
</evidence>
<gene>
    <name evidence="2" type="ORF">CSAL01_03420</name>
</gene>
<dbReference type="PROSITE" id="PS50097">
    <property type="entry name" value="BTB"/>
    <property type="match status" value="1"/>
</dbReference>
<evidence type="ECO:0000313" key="2">
    <source>
        <dbReference type="EMBL" id="KXH56586.1"/>
    </source>
</evidence>
<dbReference type="InterPro" id="IPR011333">
    <property type="entry name" value="SKP1/BTB/POZ_sf"/>
</dbReference>
<dbReference type="Proteomes" id="UP000070121">
    <property type="component" value="Unassembled WGS sequence"/>
</dbReference>
<dbReference type="EMBL" id="JFFI01001649">
    <property type="protein sequence ID" value="KXH56586.1"/>
    <property type="molecule type" value="Genomic_DNA"/>
</dbReference>
<feature type="domain" description="BTB" evidence="1">
    <location>
        <begin position="9"/>
        <end position="79"/>
    </location>
</feature>
<dbReference type="SUPFAM" id="SSF54695">
    <property type="entry name" value="POZ domain"/>
    <property type="match status" value="1"/>
</dbReference>
<protein>
    <recommendedName>
        <fullName evidence="1">BTB domain-containing protein</fullName>
    </recommendedName>
</protein>
<dbReference type="CDD" id="cd18186">
    <property type="entry name" value="BTB_POZ_ZBTB_KLHL-like"/>
    <property type="match status" value="1"/>
</dbReference>
<name>A0A135U852_9PEZI</name>
<reference evidence="2 3" key="1">
    <citation type="submission" date="2014-02" db="EMBL/GenBank/DDBJ databases">
        <title>The genome sequence of Colletotrichum salicis CBS 607.94.</title>
        <authorList>
            <person name="Baroncelli R."/>
            <person name="Thon M.R."/>
        </authorList>
    </citation>
    <scope>NUCLEOTIDE SEQUENCE [LARGE SCALE GENOMIC DNA]</scope>
    <source>
        <strain evidence="2 3">CBS 607.94</strain>
    </source>
</reference>
<proteinExistence type="predicted"/>
<dbReference type="InterPro" id="IPR000210">
    <property type="entry name" value="BTB/POZ_dom"/>
</dbReference>
<dbReference type="Pfam" id="PF00651">
    <property type="entry name" value="BTB"/>
    <property type="match status" value="1"/>
</dbReference>